<keyword evidence="1" id="KW-1133">Transmembrane helix</keyword>
<comment type="caution">
    <text evidence="2">The sequence shown here is derived from an EMBL/GenBank/DDBJ whole genome shotgun (WGS) entry which is preliminary data.</text>
</comment>
<name>A0A235BBU6_9BACL</name>
<dbReference type="OrthoDB" id="2988624at2"/>
<evidence type="ECO:0008006" key="4">
    <source>
        <dbReference type="Google" id="ProtNLM"/>
    </source>
</evidence>
<reference evidence="2 3" key="1">
    <citation type="submission" date="2017-07" db="EMBL/GenBank/DDBJ databases">
        <title>The genome sequence of Paludifilum halophilum highlights mechanisms for microbial adaptation to high salt environemnts.</title>
        <authorList>
            <person name="Belbahri L."/>
        </authorList>
    </citation>
    <scope>NUCLEOTIDE SEQUENCE [LARGE SCALE GENOMIC DNA]</scope>
    <source>
        <strain evidence="2 3">DSM 102817</strain>
    </source>
</reference>
<dbReference type="Pfam" id="PF11353">
    <property type="entry name" value="DUF3153"/>
    <property type="match status" value="1"/>
</dbReference>
<accession>A0A235BBU6</accession>
<gene>
    <name evidence="2" type="ORF">CHM34_04550</name>
</gene>
<keyword evidence="3" id="KW-1185">Reference proteome</keyword>
<evidence type="ECO:0000313" key="2">
    <source>
        <dbReference type="EMBL" id="OYD09045.1"/>
    </source>
</evidence>
<dbReference type="Proteomes" id="UP000215459">
    <property type="component" value="Unassembled WGS sequence"/>
</dbReference>
<dbReference type="InterPro" id="IPR021499">
    <property type="entry name" value="DUF3153"/>
</dbReference>
<dbReference type="RefSeq" id="WP_094263394.1">
    <property type="nucleotide sequence ID" value="NZ_NOWF01000002.1"/>
</dbReference>
<keyword evidence="1" id="KW-0472">Membrane</keyword>
<evidence type="ECO:0000313" key="3">
    <source>
        <dbReference type="Proteomes" id="UP000215459"/>
    </source>
</evidence>
<dbReference type="PROSITE" id="PS51257">
    <property type="entry name" value="PROKAR_LIPOPROTEIN"/>
    <property type="match status" value="1"/>
</dbReference>
<evidence type="ECO:0000256" key="1">
    <source>
        <dbReference type="SAM" id="Phobius"/>
    </source>
</evidence>
<dbReference type="AlphaFoldDB" id="A0A235BBU6"/>
<protein>
    <recommendedName>
        <fullName evidence="4">DUF3153 domain-containing protein</fullName>
    </recommendedName>
</protein>
<proteinExistence type="predicted"/>
<sequence length="239" mass="27306">MMKHHHTFFHITWLALCMILLGGCVNADMHVTVNMDGSGSYRIQVLSSPLVEKELQPVREKLEQNGYQVEELKKGKQTGWVAEKQVDNVAEEPPNQLMEDFSPEGKSASLLPFMEDMEKGPVKVNAELFRYVIRFQDDLDLRAMASENPVEKAFLNEMNLRFKLTLPLEPKDHNADSVSEDGKTLTWNLAPGEKNPVLVEVEFPNPIGWILVAAGTFLLVVLFVIFWVLRRKRRSKSKR</sequence>
<organism evidence="2 3">
    <name type="scientific">Paludifilum halophilum</name>
    <dbReference type="NCBI Taxonomy" id="1642702"/>
    <lineage>
        <taxon>Bacteria</taxon>
        <taxon>Bacillati</taxon>
        <taxon>Bacillota</taxon>
        <taxon>Bacilli</taxon>
        <taxon>Bacillales</taxon>
        <taxon>Thermoactinomycetaceae</taxon>
        <taxon>Paludifilum</taxon>
    </lineage>
</organism>
<dbReference type="EMBL" id="NOWF01000002">
    <property type="protein sequence ID" value="OYD09045.1"/>
    <property type="molecule type" value="Genomic_DNA"/>
</dbReference>
<keyword evidence="1" id="KW-0812">Transmembrane</keyword>
<feature type="transmembrane region" description="Helical" evidence="1">
    <location>
        <begin position="207"/>
        <end position="229"/>
    </location>
</feature>